<proteinExistence type="predicted"/>
<reference evidence="7 8" key="1">
    <citation type="submission" date="2012-12" db="EMBL/GenBank/DDBJ databases">
        <title>Genome assembly of Formosa sp. AK20.</title>
        <authorList>
            <person name="Kumar R."/>
            <person name="Khatri I."/>
            <person name="Vaidya B."/>
            <person name="Subramanian S."/>
            <person name="Pinnaka A."/>
        </authorList>
    </citation>
    <scope>NUCLEOTIDE SEQUENCE [LARGE SCALE GENOMIC DNA]</scope>
    <source>
        <strain evidence="7 8">AK20</strain>
    </source>
</reference>
<keyword evidence="4 6" id="KW-1133">Transmembrane helix</keyword>
<evidence type="ECO:0000256" key="5">
    <source>
        <dbReference type="ARBA" id="ARBA00023136"/>
    </source>
</evidence>
<dbReference type="InterPro" id="IPR001123">
    <property type="entry name" value="LeuE-type"/>
</dbReference>
<dbReference type="PATRIC" id="fig|1137281.3.peg.1411"/>
<dbReference type="RefSeq" id="WP_007649096.1">
    <property type="nucleotide sequence ID" value="NZ_ANLA01000009.1"/>
</dbReference>
<feature type="transmembrane region" description="Helical" evidence="6">
    <location>
        <begin position="185"/>
        <end position="206"/>
    </location>
</feature>
<feature type="transmembrane region" description="Helical" evidence="6">
    <location>
        <begin position="6"/>
        <end position="28"/>
    </location>
</feature>
<keyword evidence="3 6" id="KW-0812">Transmembrane</keyword>
<evidence type="ECO:0000256" key="6">
    <source>
        <dbReference type="SAM" id="Phobius"/>
    </source>
</evidence>
<feature type="transmembrane region" description="Helical" evidence="6">
    <location>
        <begin position="113"/>
        <end position="133"/>
    </location>
</feature>
<dbReference type="GO" id="GO:0006865">
    <property type="term" value="P:amino acid transport"/>
    <property type="evidence" value="ECO:0007669"/>
    <property type="project" value="InterPro"/>
</dbReference>
<evidence type="ECO:0000313" key="8">
    <source>
        <dbReference type="Proteomes" id="UP000012024"/>
    </source>
</evidence>
<keyword evidence="5 6" id="KW-0472">Membrane</keyword>
<evidence type="ECO:0000256" key="3">
    <source>
        <dbReference type="ARBA" id="ARBA00022692"/>
    </source>
</evidence>
<dbReference type="GO" id="GO:0005886">
    <property type="term" value="C:plasma membrane"/>
    <property type="evidence" value="ECO:0007669"/>
    <property type="project" value="UniProtKB-SubCell"/>
</dbReference>
<dbReference type="GeneID" id="98641291"/>
<evidence type="ECO:0000256" key="4">
    <source>
        <dbReference type="ARBA" id="ARBA00022989"/>
    </source>
</evidence>
<accession>M7NA18</accession>
<keyword evidence="8" id="KW-1185">Reference proteome</keyword>
<name>M7NA18_9FLAO</name>
<evidence type="ECO:0000256" key="2">
    <source>
        <dbReference type="ARBA" id="ARBA00022475"/>
    </source>
</evidence>
<feature type="transmembrane region" description="Helical" evidence="6">
    <location>
        <begin position="153"/>
        <end position="173"/>
    </location>
</feature>
<feature type="transmembrane region" description="Helical" evidence="6">
    <location>
        <begin position="74"/>
        <end position="92"/>
    </location>
</feature>
<sequence>MSLTALFFIAMLVAFLAAVPPGLLNMTAAKISLKEGHARGIMFSLGASLIFLFQTLIATVFARYLSKHPDVIDILQQVAFVIFVLITIYFLLIAKKQSKPDTELETKSKRSRFFQGMFLSSINMFPIPFQAYITITIASFGWLTFDKPGISTYVAGAAMGSFTNLYVYIFFFDKIKKTKETSQTNMNYIIGVITGIISIITLISILRKYY</sequence>
<keyword evidence="2" id="KW-1003">Cell membrane</keyword>
<evidence type="ECO:0000313" key="7">
    <source>
        <dbReference type="EMBL" id="EMQ95298.1"/>
    </source>
</evidence>
<protein>
    <recommendedName>
        <fullName evidence="9">Lysine transporter LysE</fullName>
    </recommendedName>
</protein>
<dbReference type="AlphaFoldDB" id="M7NA18"/>
<comment type="caution">
    <text evidence="7">The sequence shown here is derived from an EMBL/GenBank/DDBJ whole genome shotgun (WGS) entry which is preliminary data.</text>
</comment>
<evidence type="ECO:0008006" key="9">
    <source>
        <dbReference type="Google" id="ProtNLM"/>
    </source>
</evidence>
<evidence type="ECO:0000256" key="1">
    <source>
        <dbReference type="ARBA" id="ARBA00004651"/>
    </source>
</evidence>
<gene>
    <name evidence="7" type="ORF">D778_02820</name>
</gene>
<dbReference type="EMBL" id="ANLA01000009">
    <property type="protein sequence ID" value="EMQ95298.1"/>
    <property type="molecule type" value="Genomic_DNA"/>
</dbReference>
<dbReference type="eggNOG" id="COG1280">
    <property type="taxonomic scope" value="Bacteria"/>
</dbReference>
<feature type="transmembrane region" description="Helical" evidence="6">
    <location>
        <begin position="40"/>
        <end position="62"/>
    </location>
</feature>
<organism evidence="7 8">
    <name type="scientific">Xanthomarina gelatinilytica</name>
    <dbReference type="NCBI Taxonomy" id="1137281"/>
    <lineage>
        <taxon>Bacteria</taxon>
        <taxon>Pseudomonadati</taxon>
        <taxon>Bacteroidota</taxon>
        <taxon>Flavobacteriia</taxon>
        <taxon>Flavobacteriales</taxon>
        <taxon>Flavobacteriaceae</taxon>
        <taxon>Xanthomarina</taxon>
    </lineage>
</organism>
<dbReference type="Pfam" id="PF01810">
    <property type="entry name" value="LysE"/>
    <property type="match status" value="1"/>
</dbReference>
<comment type="subcellular location">
    <subcellularLocation>
        <location evidence="1">Cell membrane</location>
        <topology evidence="1">Multi-pass membrane protein</topology>
    </subcellularLocation>
</comment>
<dbReference type="Proteomes" id="UP000012024">
    <property type="component" value="Unassembled WGS sequence"/>
</dbReference>